<keyword evidence="3" id="KW-1185">Reference proteome</keyword>
<feature type="transmembrane region" description="Helical" evidence="1">
    <location>
        <begin position="21"/>
        <end position="46"/>
    </location>
</feature>
<evidence type="ECO:0000313" key="2">
    <source>
        <dbReference type="EMBL" id="KAB8071089.1"/>
    </source>
</evidence>
<proteinExistence type="predicted"/>
<name>A0A5N5WRX8_9EURO</name>
<keyword evidence="1" id="KW-0812">Transmembrane</keyword>
<keyword evidence="1" id="KW-0472">Membrane</keyword>
<organism evidence="2 3">
    <name type="scientific">Aspergillus leporis</name>
    <dbReference type="NCBI Taxonomy" id="41062"/>
    <lineage>
        <taxon>Eukaryota</taxon>
        <taxon>Fungi</taxon>
        <taxon>Dikarya</taxon>
        <taxon>Ascomycota</taxon>
        <taxon>Pezizomycotina</taxon>
        <taxon>Eurotiomycetes</taxon>
        <taxon>Eurotiomycetidae</taxon>
        <taxon>Eurotiales</taxon>
        <taxon>Aspergillaceae</taxon>
        <taxon>Aspergillus</taxon>
        <taxon>Aspergillus subgen. Circumdati</taxon>
    </lineage>
</organism>
<protein>
    <submittedName>
        <fullName evidence="2">Uncharacterized protein</fullName>
    </submittedName>
</protein>
<dbReference type="EMBL" id="ML732282">
    <property type="protein sequence ID" value="KAB8071089.1"/>
    <property type="molecule type" value="Genomic_DNA"/>
</dbReference>
<dbReference type="Proteomes" id="UP000326565">
    <property type="component" value="Unassembled WGS sequence"/>
</dbReference>
<evidence type="ECO:0000313" key="3">
    <source>
        <dbReference type="Proteomes" id="UP000326565"/>
    </source>
</evidence>
<keyword evidence="1" id="KW-1133">Transmembrane helix</keyword>
<feature type="transmembrane region" description="Helical" evidence="1">
    <location>
        <begin position="58"/>
        <end position="75"/>
    </location>
</feature>
<evidence type="ECO:0000256" key="1">
    <source>
        <dbReference type="SAM" id="Phobius"/>
    </source>
</evidence>
<reference evidence="2 3" key="1">
    <citation type="submission" date="2019-04" db="EMBL/GenBank/DDBJ databases">
        <title>Friends and foes A comparative genomics study of 23 Aspergillus species from section Flavi.</title>
        <authorList>
            <consortium name="DOE Joint Genome Institute"/>
            <person name="Kjaerbolling I."/>
            <person name="Vesth T."/>
            <person name="Frisvad J.C."/>
            <person name="Nybo J.L."/>
            <person name="Theobald S."/>
            <person name="Kildgaard S."/>
            <person name="Isbrandt T."/>
            <person name="Kuo A."/>
            <person name="Sato A."/>
            <person name="Lyhne E.K."/>
            <person name="Kogle M.E."/>
            <person name="Wiebenga A."/>
            <person name="Kun R.S."/>
            <person name="Lubbers R.J."/>
            <person name="Makela M.R."/>
            <person name="Barry K."/>
            <person name="Chovatia M."/>
            <person name="Clum A."/>
            <person name="Daum C."/>
            <person name="Haridas S."/>
            <person name="He G."/>
            <person name="LaButti K."/>
            <person name="Lipzen A."/>
            <person name="Mondo S."/>
            <person name="Riley R."/>
            <person name="Salamov A."/>
            <person name="Simmons B.A."/>
            <person name="Magnuson J.K."/>
            <person name="Henrissat B."/>
            <person name="Mortensen U.H."/>
            <person name="Larsen T.O."/>
            <person name="Devries R.P."/>
            <person name="Grigoriev I.V."/>
            <person name="Machida M."/>
            <person name="Baker S.E."/>
            <person name="Andersen M.R."/>
        </authorList>
    </citation>
    <scope>NUCLEOTIDE SEQUENCE [LARGE SCALE GENOMIC DNA]</scope>
    <source>
        <strain evidence="2 3">CBS 151.66</strain>
    </source>
</reference>
<sequence length="134" mass="15107">MGIIMQYIMHISFFTRHRMNIWKLMPTIFSSLDISTFMVAAGSTTLGAHPILRHTDDHGHPMVTIGVLLMIIPRVKIMMTRILPGTISHFLLSIRNARDTSQSSPQRNVFVAHNQECIRSPSEVSILPEKITVG</sequence>
<dbReference type="AlphaFoldDB" id="A0A5N5WRX8"/>
<accession>A0A5N5WRX8</accession>
<gene>
    <name evidence="2" type="ORF">BDV29DRAFT_23285</name>
</gene>